<dbReference type="Gene3D" id="1.25.40.10">
    <property type="entry name" value="Tetratricopeptide repeat domain"/>
    <property type="match status" value="2"/>
</dbReference>
<dbReference type="NCBIfam" id="TIGR00540">
    <property type="entry name" value="TPR_hemY_coli"/>
    <property type="match status" value="1"/>
</dbReference>
<dbReference type="AlphaFoldDB" id="A0A380MVE3"/>
<evidence type="ECO:0000313" key="12">
    <source>
        <dbReference type="EMBL" id="SUO96549.1"/>
    </source>
</evidence>
<proteinExistence type="predicted"/>
<dbReference type="GO" id="GO:0006779">
    <property type="term" value="P:porphyrin-containing compound biosynthetic process"/>
    <property type="evidence" value="ECO:0007669"/>
    <property type="project" value="UniProtKB-KW"/>
</dbReference>
<organism evidence="12 13">
    <name type="scientific">Suttonella ornithocola</name>
    <dbReference type="NCBI Taxonomy" id="279832"/>
    <lineage>
        <taxon>Bacteria</taxon>
        <taxon>Pseudomonadati</taxon>
        <taxon>Pseudomonadota</taxon>
        <taxon>Gammaproteobacteria</taxon>
        <taxon>Cardiobacteriales</taxon>
        <taxon>Cardiobacteriaceae</taxon>
        <taxon>Suttonella</taxon>
    </lineage>
</organism>
<keyword evidence="7 10" id="KW-1133">Transmembrane helix</keyword>
<dbReference type="OrthoDB" id="7053339at2"/>
<evidence type="ECO:0000313" key="13">
    <source>
        <dbReference type="Proteomes" id="UP000254601"/>
    </source>
</evidence>
<evidence type="ECO:0000256" key="2">
    <source>
        <dbReference type="ARBA" id="ARBA00004429"/>
    </source>
</evidence>
<evidence type="ECO:0000256" key="5">
    <source>
        <dbReference type="ARBA" id="ARBA00022519"/>
    </source>
</evidence>
<dbReference type="InterPro" id="IPR011990">
    <property type="entry name" value="TPR-like_helical_dom_sf"/>
</dbReference>
<keyword evidence="5" id="KW-0997">Cell inner membrane</keyword>
<evidence type="ECO:0000256" key="6">
    <source>
        <dbReference type="ARBA" id="ARBA00022692"/>
    </source>
</evidence>
<dbReference type="InterPro" id="IPR005254">
    <property type="entry name" value="Heme_biosyn_assoc_TPR_pro"/>
</dbReference>
<sequence>MIRTLIVLIILSLCVIVGYNIQTLPAYVRIYNNLNNSFIETPFISWIIFSLIGAYIILIVLKILWLIWRSPKLFSRNAARRKEYKAHRLLEQGLSALTAGDYHKAEKKLAKGGHLADELGQPSVIYFENAAIAADKQNANQRRDEYFLLGRKHAEKKEQKLTSLTEAEILVNNHDYVPAIKILEELRHKEPRNLKILELLDTCYYKTQHWESAWQNLTKLRHNLSPDEFEKRQKKYARGMLKDTSAIETYEQLQTAWKQLPADIRGEKEMLLQYISSLVENGHGEEAEKILIQQIKSQSDIDLIQAYSQLRGINFSKALNNIQHWESQYPGNATFLYCKALIAYRAKEYDIAAHAIEASLKLQSSTEGFALWGAILEAKQQPEAALVAYRQSVAGQIDNNGLTGELLLPPAHSA</sequence>
<dbReference type="InterPro" id="IPR010817">
    <property type="entry name" value="HemY_N"/>
</dbReference>
<reference evidence="12 13" key="1">
    <citation type="submission" date="2018-06" db="EMBL/GenBank/DDBJ databases">
        <authorList>
            <consortium name="Pathogen Informatics"/>
            <person name="Doyle S."/>
        </authorList>
    </citation>
    <scope>NUCLEOTIDE SEQUENCE [LARGE SCALE GENOMIC DNA]</scope>
    <source>
        <strain evidence="12 13">NCTC13337</strain>
    </source>
</reference>
<evidence type="ECO:0000259" key="11">
    <source>
        <dbReference type="Pfam" id="PF07219"/>
    </source>
</evidence>
<dbReference type="Pfam" id="PF07219">
    <property type="entry name" value="HemY_N"/>
    <property type="match status" value="1"/>
</dbReference>
<comment type="function">
    <text evidence="1">Involved in a late step of protoheme IX synthesis.</text>
</comment>
<evidence type="ECO:0000256" key="9">
    <source>
        <dbReference type="ARBA" id="ARBA00023244"/>
    </source>
</evidence>
<keyword evidence="8 10" id="KW-0472">Membrane</keyword>
<dbReference type="Proteomes" id="UP000254601">
    <property type="component" value="Unassembled WGS sequence"/>
</dbReference>
<dbReference type="EMBL" id="UHIC01000001">
    <property type="protein sequence ID" value="SUO96549.1"/>
    <property type="molecule type" value="Genomic_DNA"/>
</dbReference>
<gene>
    <name evidence="12" type="primary">hemY</name>
    <name evidence="12" type="ORF">NCTC13337_01913</name>
</gene>
<dbReference type="SUPFAM" id="SSF48452">
    <property type="entry name" value="TPR-like"/>
    <property type="match status" value="1"/>
</dbReference>
<evidence type="ECO:0000256" key="1">
    <source>
        <dbReference type="ARBA" id="ARBA00002962"/>
    </source>
</evidence>
<evidence type="ECO:0000256" key="3">
    <source>
        <dbReference type="ARBA" id="ARBA00004744"/>
    </source>
</evidence>
<name>A0A380MVE3_9GAMM</name>
<dbReference type="GO" id="GO:0005886">
    <property type="term" value="C:plasma membrane"/>
    <property type="evidence" value="ECO:0007669"/>
    <property type="project" value="UniProtKB-SubCell"/>
</dbReference>
<dbReference type="GO" id="GO:0042168">
    <property type="term" value="P:heme metabolic process"/>
    <property type="evidence" value="ECO:0007669"/>
    <property type="project" value="InterPro"/>
</dbReference>
<evidence type="ECO:0000256" key="10">
    <source>
        <dbReference type="SAM" id="Phobius"/>
    </source>
</evidence>
<protein>
    <submittedName>
        <fullName evidence="12">Putative protoheme IX biogenesis protein</fullName>
    </submittedName>
</protein>
<comment type="pathway">
    <text evidence="3">Porphyrin-containing compound metabolism; protoheme biosynthesis.</text>
</comment>
<dbReference type="RefSeq" id="WP_072575862.1">
    <property type="nucleotide sequence ID" value="NZ_LWHB01000031.1"/>
</dbReference>
<evidence type="ECO:0000256" key="4">
    <source>
        <dbReference type="ARBA" id="ARBA00022475"/>
    </source>
</evidence>
<dbReference type="UniPathway" id="UPA00252"/>
<keyword evidence="9" id="KW-0627">Porphyrin biosynthesis</keyword>
<feature type="domain" description="HemY N-terminal" evidence="11">
    <location>
        <begin position="35"/>
        <end position="134"/>
    </location>
</feature>
<comment type="subcellular location">
    <subcellularLocation>
        <location evidence="2">Cell inner membrane</location>
        <topology evidence="2">Multi-pass membrane protein</topology>
    </subcellularLocation>
</comment>
<keyword evidence="13" id="KW-1185">Reference proteome</keyword>
<feature type="transmembrane region" description="Helical" evidence="10">
    <location>
        <begin position="44"/>
        <end position="68"/>
    </location>
</feature>
<evidence type="ECO:0000256" key="8">
    <source>
        <dbReference type="ARBA" id="ARBA00023136"/>
    </source>
</evidence>
<keyword evidence="4" id="KW-1003">Cell membrane</keyword>
<keyword evidence="6 10" id="KW-0812">Transmembrane</keyword>
<evidence type="ECO:0000256" key="7">
    <source>
        <dbReference type="ARBA" id="ARBA00022989"/>
    </source>
</evidence>
<accession>A0A380MVE3</accession>